<dbReference type="AlphaFoldDB" id="A0A7X0U9Q5"/>
<reference evidence="1 2" key="1">
    <citation type="submission" date="2020-08" db="EMBL/GenBank/DDBJ databases">
        <title>Functional genomics of gut bacteria from endangered species of beetles.</title>
        <authorList>
            <person name="Carlos-Shanley C."/>
        </authorList>
    </citation>
    <scope>NUCLEOTIDE SEQUENCE [LARGE SCALE GENOMIC DNA]</scope>
    <source>
        <strain evidence="1 2">S00198</strain>
    </source>
</reference>
<accession>A0A7X0U9Q5</accession>
<protein>
    <submittedName>
        <fullName evidence="1">Uncharacterized protein</fullName>
    </submittedName>
</protein>
<dbReference type="Proteomes" id="UP000575083">
    <property type="component" value="Unassembled WGS sequence"/>
</dbReference>
<dbReference type="EMBL" id="JACHLK010000004">
    <property type="protein sequence ID" value="MBB6560084.1"/>
    <property type="molecule type" value="Genomic_DNA"/>
</dbReference>
<evidence type="ECO:0000313" key="2">
    <source>
        <dbReference type="Proteomes" id="UP000575083"/>
    </source>
</evidence>
<proteinExistence type="predicted"/>
<dbReference type="RefSeq" id="WP_184857702.1">
    <property type="nucleotide sequence ID" value="NZ_JACHLK010000004.1"/>
</dbReference>
<gene>
    <name evidence="1" type="ORF">HNP48_002756</name>
</gene>
<keyword evidence="2" id="KW-1185">Reference proteome</keyword>
<comment type="caution">
    <text evidence="1">The sequence shown here is derived from an EMBL/GenBank/DDBJ whole genome shotgun (WGS) entry which is preliminary data.</text>
</comment>
<organism evidence="1 2">
    <name type="scientific">Acidovorax soli</name>
    <dbReference type="NCBI Taxonomy" id="592050"/>
    <lineage>
        <taxon>Bacteria</taxon>
        <taxon>Pseudomonadati</taxon>
        <taxon>Pseudomonadota</taxon>
        <taxon>Betaproteobacteria</taxon>
        <taxon>Burkholderiales</taxon>
        <taxon>Comamonadaceae</taxon>
        <taxon>Acidovorax</taxon>
    </lineage>
</organism>
<evidence type="ECO:0000313" key="1">
    <source>
        <dbReference type="EMBL" id="MBB6560084.1"/>
    </source>
</evidence>
<sequence>MAEYEFQGEWLESLPSKYQVLFLTALSHSLTIAGRDSYIPETEELEHPTHLRRINEIQHRVAACTYELLVNDSTESFRRSIAQWVLDQSDQHLLGNMQWAWRRAQERVLKAAAQGTVQH</sequence>
<name>A0A7X0U9Q5_9BURK</name>